<dbReference type="SUPFAM" id="SSF54001">
    <property type="entry name" value="Cysteine proteinases"/>
    <property type="match status" value="1"/>
</dbReference>
<evidence type="ECO:0000256" key="2">
    <source>
        <dbReference type="SAM" id="Coils"/>
    </source>
</evidence>
<dbReference type="InterPro" id="IPR057309">
    <property type="entry name" value="PcsB_CC"/>
</dbReference>
<keyword evidence="6" id="KW-1185">Reference proteome</keyword>
<dbReference type="Gene3D" id="3.90.1720.10">
    <property type="entry name" value="endopeptidase domain like (from Nostoc punctiforme)"/>
    <property type="match status" value="1"/>
</dbReference>
<dbReference type="Gene3D" id="6.10.250.3150">
    <property type="match status" value="1"/>
</dbReference>
<organism evidence="5 6">
    <name type="scientific">Fannyhessea vaginae PB189-T1-4</name>
    <dbReference type="NCBI Taxonomy" id="866774"/>
    <lineage>
        <taxon>Bacteria</taxon>
        <taxon>Bacillati</taxon>
        <taxon>Actinomycetota</taxon>
        <taxon>Coriobacteriia</taxon>
        <taxon>Coriobacteriales</taxon>
        <taxon>Atopobiaceae</taxon>
        <taxon>Fannyhessea</taxon>
    </lineage>
</organism>
<keyword evidence="1 3" id="KW-0732">Signal</keyword>
<feature type="domain" description="Peptidoglycan hydrolase PcsB coiled-coil" evidence="4">
    <location>
        <begin position="86"/>
        <end position="158"/>
    </location>
</feature>
<gene>
    <name evidence="5" type="ORF">HMPREF9248_0200</name>
</gene>
<evidence type="ECO:0000256" key="1">
    <source>
        <dbReference type="ARBA" id="ARBA00022729"/>
    </source>
</evidence>
<keyword evidence="2" id="KW-0175">Coiled coil</keyword>
<comment type="caution">
    <text evidence="5">The sequence shown here is derived from an EMBL/GenBank/DDBJ whole genome shotgun (WGS) entry which is preliminary data.</text>
</comment>
<feature type="coiled-coil region" evidence="2">
    <location>
        <begin position="30"/>
        <end position="103"/>
    </location>
</feature>
<evidence type="ECO:0000313" key="6">
    <source>
        <dbReference type="Proteomes" id="UP000004431"/>
    </source>
</evidence>
<feature type="coiled-coil region" evidence="2">
    <location>
        <begin position="146"/>
        <end position="233"/>
    </location>
</feature>
<evidence type="ECO:0000259" key="4">
    <source>
        <dbReference type="Pfam" id="PF24568"/>
    </source>
</evidence>
<name>A0ABP2J1A2_9ACTN</name>
<dbReference type="EMBL" id="AEDQ01000027">
    <property type="protein sequence ID" value="EFL43936.1"/>
    <property type="molecule type" value="Genomic_DNA"/>
</dbReference>
<dbReference type="PANTHER" id="PTHR43941">
    <property type="entry name" value="STRUCTURAL MAINTENANCE OF CHROMOSOMES PROTEIN 2"/>
    <property type="match status" value="1"/>
</dbReference>
<accession>A0ABP2J1A2</accession>
<evidence type="ECO:0000313" key="5">
    <source>
        <dbReference type="EMBL" id="EFL43936.1"/>
    </source>
</evidence>
<proteinExistence type="predicted"/>
<reference evidence="5 6" key="1">
    <citation type="submission" date="2010-08" db="EMBL/GenBank/DDBJ databases">
        <authorList>
            <person name="Durkin A.S."/>
            <person name="Madupu R."/>
            <person name="Torralba M."/>
            <person name="Gillis M."/>
            <person name="Methe B."/>
            <person name="Sutton G."/>
            <person name="Nelson K.E."/>
        </authorList>
    </citation>
    <scope>NUCLEOTIDE SEQUENCE [LARGE SCALE GENOMIC DNA]</scope>
    <source>
        <strain evidence="5 6">PB189-T1-4</strain>
    </source>
</reference>
<protein>
    <submittedName>
        <fullName evidence="5">Tat pathway signal sequence domain protein</fullName>
    </submittedName>
</protein>
<dbReference type="Pfam" id="PF24568">
    <property type="entry name" value="CC_PcsB"/>
    <property type="match status" value="1"/>
</dbReference>
<dbReference type="Proteomes" id="UP000004431">
    <property type="component" value="Unassembled WGS sequence"/>
</dbReference>
<feature type="signal peptide" evidence="3">
    <location>
        <begin position="1"/>
        <end position="26"/>
    </location>
</feature>
<feature type="chain" id="PRO_5045981248" evidence="3">
    <location>
        <begin position="27"/>
        <end position="378"/>
    </location>
</feature>
<dbReference type="InterPro" id="IPR038765">
    <property type="entry name" value="Papain-like_cys_pep_sf"/>
</dbReference>
<dbReference type="InterPro" id="IPR006311">
    <property type="entry name" value="TAT_signal"/>
</dbReference>
<evidence type="ECO:0000256" key="3">
    <source>
        <dbReference type="SAM" id="SignalP"/>
    </source>
</evidence>
<dbReference type="RefSeq" id="WP_006304388.1">
    <property type="nucleotide sequence ID" value="NZ_AEDQ01000027.1"/>
</dbReference>
<dbReference type="PANTHER" id="PTHR43941:SF1">
    <property type="entry name" value="STRUCTURAL MAINTENANCE OF CHROMOSOMES PROTEIN 2"/>
    <property type="match status" value="1"/>
</dbReference>
<dbReference type="PROSITE" id="PS51318">
    <property type="entry name" value="TAT"/>
    <property type="match status" value="1"/>
</dbReference>
<sequence>MSQHAITRRSALALMGLCAASCLVPARIAGADTQQQLDAAQAKLEEVQKQLDDISAQYEALAEKQNQTKKQIESVQATIEDTQEQIDDKTEDLQQKKAQLSKRISLAYKGGNAGILNVLFSSTSFAELSSNIYYLDKISEHDRLMIEAINRVKAELTQRKEELEEQKRTLEQLHDEQKKELKSMQEKQDETQQLLNGLSKEVKDLLAQRDAELKAAAEEKARQEREAAAARAGRITYNRVPVTGTLNLSPGLSAAQQKIIRTSYGIASPGLGLCAMWVSQVFSAAGYGYPSGNANDMYASYCNSSNKSDLKPGMVIAVPSHPGTRAGRIYGHIGIYIGNGIVRHNIGSISEQSLDSWIAFYGKTNTPRWGWCMGKSLL</sequence>